<accession>A0A1H1NAH3</accession>
<dbReference type="Proteomes" id="UP000198859">
    <property type="component" value="Chromosome I"/>
</dbReference>
<feature type="transmembrane region" description="Helical" evidence="3">
    <location>
        <begin position="30"/>
        <end position="48"/>
    </location>
</feature>
<evidence type="ECO:0000313" key="4">
    <source>
        <dbReference type="EMBL" id="SDR95943.1"/>
    </source>
</evidence>
<feature type="transmembrane region" description="Helical" evidence="3">
    <location>
        <begin position="177"/>
        <end position="194"/>
    </location>
</feature>
<dbReference type="OrthoDB" id="1496139at2"/>
<dbReference type="PANTHER" id="PTHR34295">
    <property type="entry name" value="BIOTIN TRANSPORTER BIOY"/>
    <property type="match status" value="1"/>
</dbReference>
<feature type="transmembrane region" description="Helical" evidence="3">
    <location>
        <begin position="101"/>
        <end position="123"/>
    </location>
</feature>
<protein>
    <recommendedName>
        <fullName evidence="2">Biotin transporter</fullName>
    </recommendedName>
</protein>
<comment type="similarity">
    <text evidence="1 2">Belongs to the BioY family.</text>
</comment>
<keyword evidence="2" id="KW-1003">Cell membrane</keyword>
<dbReference type="InterPro" id="IPR003784">
    <property type="entry name" value="BioY"/>
</dbReference>
<dbReference type="EMBL" id="LT629757">
    <property type="protein sequence ID" value="SDR95943.1"/>
    <property type="molecule type" value="Genomic_DNA"/>
</dbReference>
<keyword evidence="2" id="KW-0813">Transport</keyword>
<comment type="subcellular location">
    <subcellularLocation>
        <location evidence="2">Cell membrane</location>
        <topology evidence="2">Multi-pass membrane protein</topology>
    </subcellularLocation>
</comment>
<evidence type="ECO:0000313" key="5">
    <source>
        <dbReference type="Proteomes" id="UP000198859"/>
    </source>
</evidence>
<reference evidence="5" key="1">
    <citation type="submission" date="2016-10" db="EMBL/GenBank/DDBJ databases">
        <authorList>
            <person name="Varghese N."/>
            <person name="Submissions S."/>
        </authorList>
    </citation>
    <scope>NUCLEOTIDE SEQUENCE [LARGE SCALE GENOMIC DNA]</scope>
    <source>
        <strain evidence="5">DSM 22127</strain>
    </source>
</reference>
<dbReference type="Pfam" id="PF02632">
    <property type="entry name" value="BioY"/>
    <property type="match status" value="1"/>
</dbReference>
<keyword evidence="3" id="KW-1133">Transmembrane helix</keyword>
<keyword evidence="5" id="KW-1185">Reference proteome</keyword>
<gene>
    <name evidence="4" type="ORF">SAMN04488570_0817</name>
</gene>
<evidence type="ECO:0000256" key="2">
    <source>
        <dbReference type="PIRNR" id="PIRNR016661"/>
    </source>
</evidence>
<feature type="transmembrane region" description="Helical" evidence="3">
    <location>
        <begin position="135"/>
        <end position="157"/>
    </location>
</feature>
<dbReference type="PANTHER" id="PTHR34295:SF1">
    <property type="entry name" value="BIOTIN TRANSPORTER BIOY"/>
    <property type="match status" value="1"/>
</dbReference>
<dbReference type="RefSeq" id="WP_091726400.1">
    <property type="nucleotide sequence ID" value="NZ_LT629757.1"/>
</dbReference>
<evidence type="ECO:0000256" key="1">
    <source>
        <dbReference type="ARBA" id="ARBA00010692"/>
    </source>
</evidence>
<feature type="transmembrane region" description="Helical" evidence="3">
    <location>
        <begin position="78"/>
        <end position="95"/>
    </location>
</feature>
<dbReference type="PIRSF" id="PIRSF016661">
    <property type="entry name" value="BioY"/>
    <property type="match status" value="1"/>
</dbReference>
<dbReference type="GO" id="GO:0015225">
    <property type="term" value="F:biotin transmembrane transporter activity"/>
    <property type="evidence" value="ECO:0007669"/>
    <property type="project" value="UniProtKB-UniRule"/>
</dbReference>
<dbReference type="Gene3D" id="1.10.1760.20">
    <property type="match status" value="1"/>
</dbReference>
<proteinExistence type="inferred from homology"/>
<name>A0A1H1NAH3_9ACTN</name>
<keyword evidence="2 3" id="KW-0472">Membrane</keyword>
<organism evidence="4 5">
    <name type="scientific">Nocardioides scoriae</name>
    <dbReference type="NCBI Taxonomy" id="642780"/>
    <lineage>
        <taxon>Bacteria</taxon>
        <taxon>Bacillati</taxon>
        <taxon>Actinomycetota</taxon>
        <taxon>Actinomycetes</taxon>
        <taxon>Propionibacteriales</taxon>
        <taxon>Nocardioidaceae</taxon>
        <taxon>Nocardioides</taxon>
    </lineage>
</organism>
<dbReference type="GO" id="GO:0005886">
    <property type="term" value="C:plasma membrane"/>
    <property type="evidence" value="ECO:0007669"/>
    <property type="project" value="UniProtKB-SubCell"/>
</dbReference>
<dbReference type="STRING" id="642780.SAMN04488570_0817"/>
<sequence length="199" mass="20408">MSSPALSVPLHQRRPLVLADVVPGALARDVALVLGGAALTGVAAQLFLPVPGSPVPITGQTFAALSVGAALGWRRGALSLLVYMLAGMVGMPWFAEGTSGFAAPSFGYVIGFVLAAGLVGALASRGGDRSPLRTIATMLLGNAVVYAVGLPYLAVSLGIGMPEAFDIGMKNYLLGDAFKILLAAGCLPVAWRLLDRLHR</sequence>
<keyword evidence="3" id="KW-0812">Transmembrane</keyword>
<evidence type="ECO:0000256" key="3">
    <source>
        <dbReference type="SAM" id="Phobius"/>
    </source>
</evidence>
<dbReference type="AlphaFoldDB" id="A0A1H1NAH3"/>